<dbReference type="EMBL" id="UINC01063110">
    <property type="protein sequence ID" value="SVB90389.1"/>
    <property type="molecule type" value="Genomic_DNA"/>
</dbReference>
<dbReference type="AlphaFoldDB" id="A0A382HT86"/>
<evidence type="ECO:0000313" key="3">
    <source>
        <dbReference type="EMBL" id="SVB90389.1"/>
    </source>
</evidence>
<keyword evidence="1" id="KW-1015">Disulfide bond</keyword>
<dbReference type="PROSITE" id="PS50279">
    <property type="entry name" value="BPTI_KUNITZ_2"/>
    <property type="match status" value="1"/>
</dbReference>
<sequence>MKKFLLLLNLTHLAFGQEIIEFKTGTSFGMCFGYCLSELTISASDADYTLYGWDENDPVYLPVAISDTVDSIIWEDLNTQFSFELFMSLDSVIGCPDCADGGAEWFEIAMNDTVKRVTIEYGDSLNGLNNYISLLRTIRQSFEEIQACHYIPNAGICLAAIPKYYNDQEENQCMEFIWGGCGGLVPFETLEDCESSCINDGQELSNYIFQYPAKYILKNCYPNPFNPVTTLHYELPEVAIVNITIYDMMGRVVKTMVNSQQTAGYKSVQWKATNDKGSP</sequence>
<dbReference type="InterPro" id="IPR002223">
    <property type="entry name" value="Kunitz_BPTI"/>
</dbReference>
<dbReference type="Gene3D" id="2.60.40.4070">
    <property type="match status" value="1"/>
</dbReference>
<proteinExistence type="predicted"/>
<name>A0A382HT86_9ZZZZ</name>
<dbReference type="NCBIfam" id="TIGR04183">
    <property type="entry name" value="Por_Secre_tail"/>
    <property type="match status" value="1"/>
</dbReference>
<dbReference type="PANTHER" id="PTHR10083">
    <property type="entry name" value="KUNITZ-TYPE PROTEASE INHIBITOR-RELATED"/>
    <property type="match status" value="1"/>
</dbReference>
<dbReference type="GO" id="GO:0004867">
    <property type="term" value="F:serine-type endopeptidase inhibitor activity"/>
    <property type="evidence" value="ECO:0007669"/>
    <property type="project" value="InterPro"/>
</dbReference>
<accession>A0A382HT86</accession>
<dbReference type="GO" id="GO:0005615">
    <property type="term" value="C:extracellular space"/>
    <property type="evidence" value="ECO:0007669"/>
    <property type="project" value="TreeGrafter"/>
</dbReference>
<dbReference type="Gene3D" id="4.10.410.10">
    <property type="entry name" value="Pancreatic trypsin inhibitor Kunitz domain"/>
    <property type="match status" value="1"/>
</dbReference>
<dbReference type="InterPro" id="IPR036880">
    <property type="entry name" value="Kunitz_BPTI_sf"/>
</dbReference>
<feature type="domain" description="BPTI/Kunitz inhibitor" evidence="2">
    <location>
        <begin position="148"/>
        <end position="197"/>
    </location>
</feature>
<feature type="non-terminal residue" evidence="3">
    <location>
        <position position="279"/>
    </location>
</feature>
<organism evidence="3">
    <name type="scientific">marine metagenome</name>
    <dbReference type="NCBI Taxonomy" id="408172"/>
    <lineage>
        <taxon>unclassified sequences</taxon>
        <taxon>metagenomes</taxon>
        <taxon>ecological metagenomes</taxon>
    </lineage>
</organism>
<dbReference type="Pfam" id="PF00014">
    <property type="entry name" value="Kunitz_BPTI"/>
    <property type="match status" value="1"/>
</dbReference>
<dbReference type="InterPro" id="IPR050098">
    <property type="entry name" value="TFPI/VKTCI-like"/>
</dbReference>
<evidence type="ECO:0000259" key="2">
    <source>
        <dbReference type="PROSITE" id="PS50279"/>
    </source>
</evidence>
<dbReference type="PANTHER" id="PTHR10083:SF374">
    <property type="entry name" value="BPTI_KUNITZ INHIBITOR DOMAIN-CONTAINING PROTEIN"/>
    <property type="match status" value="1"/>
</dbReference>
<dbReference type="SUPFAM" id="SSF57362">
    <property type="entry name" value="BPTI-like"/>
    <property type="match status" value="1"/>
</dbReference>
<dbReference type="InterPro" id="IPR026444">
    <property type="entry name" value="Secre_tail"/>
</dbReference>
<dbReference type="SMART" id="SM00131">
    <property type="entry name" value="KU"/>
    <property type="match status" value="1"/>
</dbReference>
<evidence type="ECO:0000256" key="1">
    <source>
        <dbReference type="ARBA" id="ARBA00023157"/>
    </source>
</evidence>
<gene>
    <name evidence="3" type="ORF">METZ01_LOCUS243243</name>
</gene>
<reference evidence="3" key="1">
    <citation type="submission" date="2018-05" db="EMBL/GenBank/DDBJ databases">
        <authorList>
            <person name="Lanie J.A."/>
            <person name="Ng W.-L."/>
            <person name="Kazmierczak K.M."/>
            <person name="Andrzejewski T.M."/>
            <person name="Davidsen T.M."/>
            <person name="Wayne K.J."/>
            <person name="Tettelin H."/>
            <person name="Glass J.I."/>
            <person name="Rusch D."/>
            <person name="Podicherti R."/>
            <person name="Tsui H.-C.T."/>
            <person name="Winkler M.E."/>
        </authorList>
    </citation>
    <scope>NUCLEOTIDE SEQUENCE</scope>
</reference>
<protein>
    <recommendedName>
        <fullName evidence="2">BPTI/Kunitz inhibitor domain-containing protein</fullName>
    </recommendedName>
</protein>